<evidence type="ECO:0000256" key="6">
    <source>
        <dbReference type="SAM" id="MobiDB-lite"/>
    </source>
</evidence>
<evidence type="ECO:0000256" key="5">
    <source>
        <dbReference type="PROSITE-ProRule" id="PRU00070"/>
    </source>
</evidence>
<organism evidence="8 9">
    <name type="scientific">Trichonephila inaurata madagascariensis</name>
    <dbReference type="NCBI Taxonomy" id="2747483"/>
    <lineage>
        <taxon>Eukaryota</taxon>
        <taxon>Metazoa</taxon>
        <taxon>Ecdysozoa</taxon>
        <taxon>Arthropoda</taxon>
        <taxon>Chelicerata</taxon>
        <taxon>Arachnida</taxon>
        <taxon>Araneae</taxon>
        <taxon>Araneomorphae</taxon>
        <taxon>Entelegynae</taxon>
        <taxon>Araneoidea</taxon>
        <taxon>Nephilidae</taxon>
        <taxon>Trichonephila</taxon>
        <taxon>Trichonephila inaurata</taxon>
    </lineage>
</organism>
<keyword evidence="9" id="KW-1185">Reference proteome</keyword>
<evidence type="ECO:0000256" key="2">
    <source>
        <dbReference type="ARBA" id="ARBA00022833"/>
    </source>
</evidence>
<keyword evidence="1 5" id="KW-0479">Metal-binding</keyword>
<sequence length="485" mass="52881">MKSQVFSQARTRAQQAGNASSFLISASQQLQQNGMDLQQRQRVKRPTADSDDDEDSGRAVKRPAATDSDNEDSKRGKYGGNRSPIDATVTGEGELLIRYTSNNKQTVKRPAAADSDNDDVKRVKYESDGGESPISVTVSGGELIRRRSSSPSSSTTPTNSNPLHGPAKLRGGGYCTPSASRLMSETPRPTAVVTPANNATGGSRNPKCARCRNHKITAKVKGHKRYCPFRSCRCNNCILIAERQRVMAQQVALRRAQAQDELMGRVACEDEAIVTGPSSPKSPSSEGTIYGMASLTSAFTIKGALGGVFRTWDSAFSSVAERKGQESPVLGSVNQTVKIEDLSHLQESISKIAAHFVQPHATFIYAAYIALLRDNKFDHNKVIQKLTEGGLRKRSARRKEKTKKKQNLKTSQALIREKSTADGGSHRKIGVVRTIGGGPGYGVYLPRIRTITGCCWDRDKTIKIGLRRRKKTDGSTERSVLVRSE</sequence>
<dbReference type="GO" id="GO:0000981">
    <property type="term" value="F:DNA-binding transcription factor activity, RNA polymerase II-specific"/>
    <property type="evidence" value="ECO:0007669"/>
    <property type="project" value="TreeGrafter"/>
</dbReference>
<evidence type="ECO:0000313" key="8">
    <source>
        <dbReference type="EMBL" id="GFY48192.1"/>
    </source>
</evidence>
<keyword evidence="4 5" id="KW-0539">Nucleus</keyword>
<dbReference type="InterPro" id="IPR001275">
    <property type="entry name" value="DM_DNA-bd"/>
</dbReference>
<dbReference type="GO" id="GO:0007548">
    <property type="term" value="P:sex differentiation"/>
    <property type="evidence" value="ECO:0007669"/>
    <property type="project" value="TreeGrafter"/>
</dbReference>
<feature type="compositionally biased region" description="Low complexity" evidence="6">
    <location>
        <begin position="149"/>
        <end position="162"/>
    </location>
</feature>
<reference evidence="8" key="1">
    <citation type="submission" date="2020-08" db="EMBL/GenBank/DDBJ databases">
        <title>Multicomponent nature underlies the extraordinary mechanical properties of spider dragline silk.</title>
        <authorList>
            <person name="Kono N."/>
            <person name="Nakamura H."/>
            <person name="Mori M."/>
            <person name="Yoshida Y."/>
            <person name="Ohtoshi R."/>
            <person name="Malay A.D."/>
            <person name="Moran D.A.P."/>
            <person name="Tomita M."/>
            <person name="Numata K."/>
            <person name="Arakawa K."/>
        </authorList>
    </citation>
    <scope>NUCLEOTIDE SEQUENCE</scope>
</reference>
<feature type="compositionally biased region" description="Basic residues" evidence="6">
    <location>
        <begin position="393"/>
        <end position="407"/>
    </location>
</feature>
<comment type="caution">
    <text evidence="8">The sequence shown here is derived from an EMBL/GenBank/DDBJ whole genome shotgun (WGS) entry which is preliminary data.</text>
</comment>
<dbReference type="InterPro" id="IPR036407">
    <property type="entry name" value="DM_DNA-bd_sf"/>
</dbReference>
<dbReference type="SMART" id="SM00301">
    <property type="entry name" value="DM"/>
    <property type="match status" value="1"/>
</dbReference>
<feature type="compositionally biased region" description="Polar residues" evidence="6">
    <location>
        <begin position="1"/>
        <end position="27"/>
    </location>
</feature>
<feature type="region of interest" description="Disordered" evidence="6">
    <location>
        <begin position="393"/>
        <end position="424"/>
    </location>
</feature>
<dbReference type="Gene3D" id="4.10.1040.10">
    <property type="entry name" value="DM DNA-binding domain"/>
    <property type="match status" value="1"/>
</dbReference>
<dbReference type="Proteomes" id="UP000886998">
    <property type="component" value="Unassembled WGS sequence"/>
</dbReference>
<dbReference type="EMBL" id="BMAV01006339">
    <property type="protein sequence ID" value="GFY48192.1"/>
    <property type="molecule type" value="Genomic_DNA"/>
</dbReference>
<comment type="subcellular location">
    <subcellularLocation>
        <location evidence="5">Nucleus</location>
    </subcellularLocation>
</comment>
<dbReference type="Pfam" id="PF00751">
    <property type="entry name" value="DM"/>
    <property type="match status" value="1"/>
</dbReference>
<proteinExistence type="predicted"/>
<accession>A0A8X6X8L1</accession>
<dbReference type="PANTHER" id="PTHR12322:SF100">
    <property type="entry name" value="PROTEIN DOUBLESEX"/>
    <property type="match status" value="1"/>
</dbReference>
<dbReference type="AlphaFoldDB" id="A0A8X6X8L1"/>
<feature type="DNA-binding region" description="DM" evidence="5">
    <location>
        <begin position="208"/>
        <end position="255"/>
    </location>
</feature>
<gene>
    <name evidence="8" type="primary">dmrt1-a</name>
    <name evidence="8" type="ORF">TNIN_44181</name>
</gene>
<evidence type="ECO:0000256" key="1">
    <source>
        <dbReference type="ARBA" id="ARBA00022723"/>
    </source>
</evidence>
<feature type="domain" description="DM" evidence="7">
    <location>
        <begin position="208"/>
        <end position="255"/>
    </location>
</feature>
<dbReference type="FunFam" id="4.10.1040.10:FF:000001">
    <property type="entry name" value="doublesex- and mab-3-related transcription factor 1"/>
    <property type="match status" value="1"/>
</dbReference>
<dbReference type="PANTHER" id="PTHR12322">
    <property type="entry name" value="DOUBLESEX AND MAB-3 RELATED TRANSCRIPTION FACTOR DMRT"/>
    <property type="match status" value="1"/>
</dbReference>
<dbReference type="GO" id="GO:0000978">
    <property type="term" value="F:RNA polymerase II cis-regulatory region sequence-specific DNA binding"/>
    <property type="evidence" value="ECO:0007669"/>
    <property type="project" value="TreeGrafter"/>
</dbReference>
<feature type="compositionally biased region" description="Basic and acidic residues" evidence="6">
    <location>
        <begin position="118"/>
        <end position="127"/>
    </location>
</feature>
<evidence type="ECO:0000259" key="7">
    <source>
        <dbReference type="PROSITE" id="PS50809"/>
    </source>
</evidence>
<dbReference type="SUPFAM" id="SSF82927">
    <property type="entry name" value="Cysteine-rich DNA binding domain, (DM domain)"/>
    <property type="match status" value="1"/>
</dbReference>
<feature type="region of interest" description="Disordered" evidence="6">
    <location>
        <begin position="1"/>
        <end position="206"/>
    </location>
</feature>
<feature type="compositionally biased region" description="Low complexity" evidence="6">
    <location>
        <begin position="28"/>
        <end position="40"/>
    </location>
</feature>
<dbReference type="OrthoDB" id="6437420at2759"/>
<evidence type="ECO:0000256" key="3">
    <source>
        <dbReference type="ARBA" id="ARBA00023125"/>
    </source>
</evidence>
<dbReference type="PROSITE" id="PS40000">
    <property type="entry name" value="DM_1"/>
    <property type="match status" value="1"/>
</dbReference>
<evidence type="ECO:0000256" key="4">
    <source>
        <dbReference type="ARBA" id="ARBA00023242"/>
    </source>
</evidence>
<evidence type="ECO:0000313" key="9">
    <source>
        <dbReference type="Proteomes" id="UP000886998"/>
    </source>
</evidence>
<protein>
    <submittedName>
        <fullName evidence="8">Doublesex- and mab-3-related transcription factor 1A</fullName>
    </submittedName>
</protein>
<keyword evidence="3 5" id="KW-0238">DNA-binding</keyword>
<keyword evidence="2 5" id="KW-0862">Zinc</keyword>
<name>A0A8X6X8L1_9ARAC</name>
<dbReference type="GO" id="GO:0005634">
    <property type="term" value="C:nucleus"/>
    <property type="evidence" value="ECO:0007669"/>
    <property type="project" value="UniProtKB-SubCell"/>
</dbReference>
<dbReference type="PROSITE" id="PS50809">
    <property type="entry name" value="DM_2"/>
    <property type="match status" value="1"/>
</dbReference>
<dbReference type="InterPro" id="IPR026607">
    <property type="entry name" value="DMRT"/>
</dbReference>
<dbReference type="GO" id="GO:0046872">
    <property type="term" value="F:metal ion binding"/>
    <property type="evidence" value="ECO:0007669"/>
    <property type="project" value="UniProtKB-KW"/>
</dbReference>